<dbReference type="Proteomes" id="UP000000763">
    <property type="component" value="Chromosome 3"/>
</dbReference>
<gene>
    <name evidence="2" type="ORF">OSJNBa0008D12.9</name>
</gene>
<organism evidence="2 3">
    <name type="scientific">Oryza sativa subsp. japonica</name>
    <name type="common">Rice</name>
    <dbReference type="NCBI Taxonomy" id="39947"/>
    <lineage>
        <taxon>Eukaryota</taxon>
        <taxon>Viridiplantae</taxon>
        <taxon>Streptophyta</taxon>
        <taxon>Embryophyta</taxon>
        <taxon>Tracheophyta</taxon>
        <taxon>Spermatophyta</taxon>
        <taxon>Magnoliopsida</taxon>
        <taxon>Liliopsida</taxon>
        <taxon>Poales</taxon>
        <taxon>Poaceae</taxon>
        <taxon>BOP clade</taxon>
        <taxon>Oryzoideae</taxon>
        <taxon>Oryzeae</taxon>
        <taxon>Oryzinae</taxon>
        <taxon>Oryza</taxon>
        <taxon>Oryza sativa</taxon>
    </lineage>
</organism>
<evidence type="ECO:0000313" key="3">
    <source>
        <dbReference type="Proteomes" id="UP000000763"/>
    </source>
</evidence>
<feature type="region of interest" description="Disordered" evidence="1">
    <location>
        <begin position="16"/>
        <end position="97"/>
    </location>
</feature>
<accession>Q10HU1</accession>
<reference evidence="3" key="1">
    <citation type="journal article" date="2005" name="Nature">
        <title>The map-based sequence of the rice genome.</title>
        <authorList>
            <consortium name="International rice genome sequencing project (IRGSP)"/>
            <person name="Matsumoto T."/>
            <person name="Wu J."/>
            <person name="Kanamori H."/>
            <person name="Katayose Y."/>
            <person name="Fujisawa M."/>
            <person name="Namiki N."/>
            <person name="Mizuno H."/>
            <person name="Yamamoto K."/>
            <person name="Antonio B.A."/>
            <person name="Baba T."/>
            <person name="Sakata K."/>
            <person name="Nagamura Y."/>
            <person name="Aoki H."/>
            <person name="Arikawa K."/>
            <person name="Arita K."/>
            <person name="Bito T."/>
            <person name="Chiden Y."/>
            <person name="Fujitsuka N."/>
            <person name="Fukunaka R."/>
            <person name="Hamada M."/>
            <person name="Harada C."/>
            <person name="Hayashi A."/>
            <person name="Hijishita S."/>
            <person name="Honda M."/>
            <person name="Hosokawa S."/>
            <person name="Ichikawa Y."/>
            <person name="Idonuma A."/>
            <person name="Iijima M."/>
            <person name="Ikeda M."/>
            <person name="Ikeno M."/>
            <person name="Ito K."/>
            <person name="Ito S."/>
            <person name="Ito T."/>
            <person name="Ito Y."/>
            <person name="Ito Y."/>
            <person name="Iwabuchi A."/>
            <person name="Kamiya K."/>
            <person name="Karasawa W."/>
            <person name="Kurita K."/>
            <person name="Katagiri S."/>
            <person name="Kikuta A."/>
            <person name="Kobayashi H."/>
            <person name="Kobayashi N."/>
            <person name="Machita K."/>
            <person name="Maehara T."/>
            <person name="Masukawa M."/>
            <person name="Mizubayashi T."/>
            <person name="Mukai Y."/>
            <person name="Nagasaki H."/>
            <person name="Nagata Y."/>
            <person name="Naito S."/>
            <person name="Nakashima M."/>
            <person name="Nakama Y."/>
            <person name="Nakamichi Y."/>
            <person name="Nakamura M."/>
            <person name="Meguro A."/>
            <person name="Negishi M."/>
            <person name="Ohta I."/>
            <person name="Ohta T."/>
            <person name="Okamoto M."/>
            <person name="Ono N."/>
            <person name="Saji S."/>
            <person name="Sakaguchi M."/>
            <person name="Sakai K."/>
            <person name="Shibata M."/>
            <person name="Shimokawa T."/>
            <person name="Song J."/>
            <person name="Takazaki Y."/>
            <person name="Terasawa K."/>
            <person name="Tsugane M."/>
            <person name="Tsuji K."/>
            <person name="Ueda S."/>
            <person name="Waki K."/>
            <person name="Yamagata H."/>
            <person name="Yamamoto M."/>
            <person name="Yamamoto S."/>
            <person name="Yamane H."/>
            <person name="Yoshiki S."/>
            <person name="Yoshihara R."/>
            <person name="Yukawa K."/>
            <person name="Zhong H."/>
            <person name="Yano M."/>
            <person name="Yuan Q."/>
            <person name="Ouyang S."/>
            <person name="Liu J."/>
            <person name="Jones K.M."/>
            <person name="Gansberger K."/>
            <person name="Moffat K."/>
            <person name="Hill J."/>
            <person name="Bera J."/>
            <person name="Fadrosh D."/>
            <person name="Jin S."/>
            <person name="Johri S."/>
            <person name="Kim M."/>
            <person name="Overton L."/>
            <person name="Reardon M."/>
            <person name="Tsitrin T."/>
            <person name="Vuong H."/>
            <person name="Weaver B."/>
            <person name="Ciecko A."/>
            <person name="Tallon L."/>
            <person name="Jackson J."/>
            <person name="Pai G."/>
            <person name="Aken S.V."/>
            <person name="Utterback T."/>
            <person name="Reidmuller S."/>
            <person name="Feldblyum T."/>
            <person name="Hsiao J."/>
            <person name="Zismann V."/>
            <person name="Iobst S."/>
            <person name="de Vazeille A.R."/>
            <person name="Buell C.R."/>
            <person name="Ying K."/>
            <person name="Li Y."/>
            <person name="Lu T."/>
            <person name="Huang Y."/>
            <person name="Zhao Q."/>
            <person name="Feng Q."/>
            <person name="Zhang L."/>
            <person name="Zhu J."/>
            <person name="Weng Q."/>
            <person name="Mu J."/>
            <person name="Lu Y."/>
            <person name="Fan D."/>
            <person name="Liu Y."/>
            <person name="Guan J."/>
            <person name="Zhang Y."/>
            <person name="Yu S."/>
            <person name="Liu X."/>
            <person name="Zhang Y."/>
            <person name="Hong G."/>
            <person name="Han B."/>
            <person name="Choisne N."/>
            <person name="Demange N."/>
            <person name="Orjeda G."/>
            <person name="Samain S."/>
            <person name="Cattolico L."/>
            <person name="Pelletier E."/>
            <person name="Couloux A."/>
            <person name="Segurens B."/>
            <person name="Wincker P."/>
            <person name="D'Hont A."/>
            <person name="Scarpelli C."/>
            <person name="Weissenbach J."/>
            <person name="Salanoubat M."/>
            <person name="Quetier F."/>
            <person name="Yu Y."/>
            <person name="Kim H.R."/>
            <person name="Rambo T."/>
            <person name="Currie J."/>
            <person name="Collura K."/>
            <person name="Luo M."/>
            <person name="Yang T."/>
            <person name="Ammiraju J.S.S."/>
            <person name="Engler F."/>
            <person name="Soderlund C."/>
            <person name="Wing R.A."/>
            <person name="Palmer L.E."/>
            <person name="de la Bastide M."/>
            <person name="Spiegel L."/>
            <person name="Nascimento L."/>
            <person name="Zutavern T."/>
            <person name="O'Shaughnessy A."/>
            <person name="Dike S."/>
            <person name="Dedhia N."/>
            <person name="Preston R."/>
            <person name="Balija V."/>
            <person name="McCombie W.R."/>
            <person name="Chow T."/>
            <person name="Chen H."/>
            <person name="Chung M."/>
            <person name="Chen C."/>
            <person name="Shaw J."/>
            <person name="Wu H."/>
            <person name="Hsiao K."/>
            <person name="Chao Y."/>
            <person name="Chu M."/>
            <person name="Cheng C."/>
            <person name="Hour A."/>
            <person name="Lee P."/>
            <person name="Lin S."/>
            <person name="Lin Y."/>
            <person name="Liou J."/>
            <person name="Liu S."/>
            <person name="Hsing Y."/>
            <person name="Raghuvanshi S."/>
            <person name="Mohanty A."/>
            <person name="Bharti A.K."/>
            <person name="Gaur A."/>
            <person name="Gupta V."/>
            <person name="Kumar D."/>
            <person name="Ravi V."/>
            <person name="Vij S."/>
            <person name="Kapur A."/>
            <person name="Khurana P."/>
            <person name="Khurana P."/>
            <person name="Khurana J.P."/>
            <person name="Tyagi A.K."/>
            <person name="Gaikwad K."/>
            <person name="Singh A."/>
            <person name="Dalal V."/>
            <person name="Srivastava S."/>
            <person name="Dixit A."/>
            <person name="Pal A.K."/>
            <person name="Ghazi I.A."/>
            <person name="Yadav M."/>
            <person name="Pandit A."/>
            <person name="Bhargava A."/>
            <person name="Sureshbabu K."/>
            <person name="Batra K."/>
            <person name="Sharma T.R."/>
            <person name="Mohapatra T."/>
            <person name="Singh N.K."/>
            <person name="Messing J."/>
            <person name="Nelson A.B."/>
            <person name="Fuks G."/>
            <person name="Kavchok S."/>
            <person name="Keizer G."/>
            <person name="Linton E."/>
            <person name="Llaca V."/>
            <person name="Song R."/>
            <person name="Tanyolac B."/>
            <person name="Young S."/>
            <person name="Ho-Il K."/>
            <person name="Hahn J.H."/>
            <person name="Sangsakoo G."/>
            <person name="Vanavichit A."/>
            <person name="de Mattos Luiz.A.T."/>
            <person name="Zimmer P.D."/>
            <person name="Malone G."/>
            <person name="Dellagostin O."/>
            <person name="de Oliveira A.C."/>
            <person name="Bevan M."/>
            <person name="Bancroft I."/>
            <person name="Minx P."/>
            <person name="Cordum H."/>
            <person name="Wilson R."/>
            <person name="Cheng Z."/>
            <person name="Jin W."/>
            <person name="Jiang J."/>
            <person name="Leong S.A."/>
            <person name="Iwama H."/>
            <person name="Gojobori T."/>
            <person name="Itoh T."/>
            <person name="Niimura Y."/>
            <person name="Fujii Y."/>
            <person name="Habara T."/>
            <person name="Sakai H."/>
            <person name="Sato Y."/>
            <person name="Wilson G."/>
            <person name="Kumar K."/>
            <person name="McCouch S."/>
            <person name="Juretic N."/>
            <person name="Hoen D."/>
            <person name="Wright S."/>
            <person name="Bruskiewich R."/>
            <person name="Bureau T."/>
            <person name="Miyao A."/>
            <person name="Hirochika H."/>
            <person name="Nishikawa T."/>
            <person name="Kadowaki K."/>
            <person name="Sugiura M."/>
            <person name="Burr B."/>
            <person name="Sasaki T."/>
        </authorList>
    </citation>
    <scope>NUCLEOTIDE SEQUENCE [LARGE SCALE GENOMIC DNA]</scope>
    <source>
        <strain evidence="3">cv. Nipponbare</strain>
    </source>
</reference>
<evidence type="ECO:0000256" key="1">
    <source>
        <dbReference type="SAM" id="MobiDB-lite"/>
    </source>
</evidence>
<name>Q10HU1_ORYSJ</name>
<sequence>MGRTCHIPPILYCPLLPSSTGKGGSGDEAAAVGKKTREIGERSWPWLSSSMVVGLDGGDDDDEWQAKEKPCSRGEGVPSEAEEKPRGRGEGTPVEAE</sequence>
<dbReference type="AlphaFoldDB" id="Q10HU1"/>
<proteinExistence type="predicted"/>
<reference evidence="3" key="2">
    <citation type="journal article" date="2008" name="Nucleic Acids Res.">
        <title>The rice annotation project database (RAP-DB): 2008 update.</title>
        <authorList>
            <consortium name="The rice annotation project (RAP)"/>
        </authorList>
    </citation>
    <scope>GENOME REANNOTATION</scope>
    <source>
        <strain evidence="3">cv. Nipponbare</strain>
    </source>
</reference>
<evidence type="ECO:0000313" key="2">
    <source>
        <dbReference type="EMBL" id="AAR10859.1"/>
    </source>
</evidence>
<dbReference type="EMBL" id="AC146468">
    <property type="protein sequence ID" value="AAR10859.1"/>
    <property type="molecule type" value="Genomic_DNA"/>
</dbReference>
<protein>
    <submittedName>
        <fullName evidence="2">Uncharacterized protein</fullName>
    </submittedName>
</protein>